<comment type="caution">
    <text evidence="6">The sequence shown here is derived from an EMBL/GenBank/DDBJ whole genome shotgun (WGS) entry which is preliminary data.</text>
</comment>
<dbReference type="Proteomes" id="UP001328425">
    <property type="component" value="Unassembled WGS sequence"/>
</dbReference>
<sequence>MKIILINGSAIPLYEQIKNAIKENILKNKVEEGEQLPSVRTLSKDLKVSILTVKKAYDELEEEGFVESRQGLGTFVAGKDSEVKREELQKKLEEHLQEAINLSIQLNLDKKTVLELFEILYKEGLDYDE</sequence>
<dbReference type="RefSeq" id="WP_332087202.1">
    <property type="nucleotide sequence ID" value="NZ_JARBCY010000032.1"/>
</dbReference>
<evidence type="ECO:0000313" key="7">
    <source>
        <dbReference type="Proteomes" id="UP001328425"/>
    </source>
</evidence>
<feature type="domain" description="HTH gntR-type" evidence="5">
    <location>
        <begin position="11"/>
        <end position="79"/>
    </location>
</feature>
<dbReference type="Pfam" id="PF00392">
    <property type="entry name" value="GntR"/>
    <property type="match status" value="1"/>
</dbReference>
<dbReference type="PANTHER" id="PTHR38445:SF7">
    <property type="entry name" value="GNTR-FAMILY TRANSCRIPTIONAL REGULATOR"/>
    <property type="match status" value="1"/>
</dbReference>
<evidence type="ECO:0000259" key="5">
    <source>
        <dbReference type="PROSITE" id="PS50949"/>
    </source>
</evidence>
<keyword evidence="4" id="KW-0175">Coiled coil</keyword>
<dbReference type="CDD" id="cd07377">
    <property type="entry name" value="WHTH_GntR"/>
    <property type="match status" value="1"/>
</dbReference>
<evidence type="ECO:0000256" key="1">
    <source>
        <dbReference type="ARBA" id="ARBA00023015"/>
    </source>
</evidence>
<gene>
    <name evidence="6" type="ORF">PV361_04965</name>
</gene>
<organism evidence="6 7">
    <name type="scientific">Peptoniphilus grossensis</name>
    <dbReference type="NCBI Taxonomy" id="1465756"/>
    <lineage>
        <taxon>Bacteria</taxon>
        <taxon>Bacillati</taxon>
        <taxon>Bacillota</taxon>
        <taxon>Tissierellia</taxon>
        <taxon>Tissierellales</taxon>
        <taxon>Peptoniphilaceae</taxon>
        <taxon>Peptoniphilus</taxon>
    </lineage>
</organism>
<keyword evidence="3" id="KW-0804">Transcription</keyword>
<proteinExistence type="predicted"/>
<dbReference type="EMBL" id="JARBCY010000032">
    <property type="protein sequence ID" value="MEF3318049.1"/>
    <property type="molecule type" value="Genomic_DNA"/>
</dbReference>
<dbReference type="InterPro" id="IPR036388">
    <property type="entry name" value="WH-like_DNA-bd_sf"/>
</dbReference>
<evidence type="ECO:0000256" key="3">
    <source>
        <dbReference type="ARBA" id="ARBA00023163"/>
    </source>
</evidence>
<dbReference type="PROSITE" id="PS50949">
    <property type="entry name" value="HTH_GNTR"/>
    <property type="match status" value="1"/>
</dbReference>
<dbReference type="InterPro" id="IPR000524">
    <property type="entry name" value="Tscrpt_reg_HTH_GntR"/>
</dbReference>
<feature type="coiled-coil region" evidence="4">
    <location>
        <begin position="43"/>
        <end position="105"/>
    </location>
</feature>
<evidence type="ECO:0000256" key="4">
    <source>
        <dbReference type="SAM" id="Coils"/>
    </source>
</evidence>
<keyword evidence="7" id="KW-1185">Reference proteome</keyword>
<evidence type="ECO:0000256" key="2">
    <source>
        <dbReference type="ARBA" id="ARBA00023125"/>
    </source>
</evidence>
<reference evidence="6 7" key="1">
    <citation type="submission" date="2022-11" db="EMBL/GenBank/DDBJ databases">
        <title>The First Case of Preauricular Fistular Abscess Caused by Peptoniphilus grossensis.</title>
        <authorList>
            <person name="Byun J.-H."/>
        </authorList>
    </citation>
    <scope>NUCLEOTIDE SEQUENCE [LARGE SCALE GENOMIC DNA]</scope>
    <source>
        <strain evidence="6 7">GYB008</strain>
    </source>
</reference>
<dbReference type="SMART" id="SM00345">
    <property type="entry name" value="HTH_GNTR"/>
    <property type="match status" value="1"/>
</dbReference>
<keyword evidence="2" id="KW-0238">DNA-binding</keyword>
<dbReference type="SUPFAM" id="SSF46785">
    <property type="entry name" value="Winged helix' DNA-binding domain"/>
    <property type="match status" value="1"/>
</dbReference>
<dbReference type="PANTHER" id="PTHR38445">
    <property type="entry name" value="HTH-TYPE TRANSCRIPTIONAL REPRESSOR YTRA"/>
    <property type="match status" value="1"/>
</dbReference>
<evidence type="ECO:0000313" key="6">
    <source>
        <dbReference type="EMBL" id="MEF3318049.1"/>
    </source>
</evidence>
<accession>A0ABU7XAL0</accession>
<dbReference type="Gene3D" id="1.10.10.10">
    <property type="entry name" value="Winged helix-like DNA-binding domain superfamily/Winged helix DNA-binding domain"/>
    <property type="match status" value="1"/>
</dbReference>
<name>A0ABU7XAL0_9FIRM</name>
<protein>
    <submittedName>
        <fullName evidence="6">GntR family transcriptional regulator</fullName>
    </submittedName>
</protein>
<keyword evidence="1" id="KW-0805">Transcription regulation</keyword>
<dbReference type="InterPro" id="IPR036390">
    <property type="entry name" value="WH_DNA-bd_sf"/>
</dbReference>